<dbReference type="CDD" id="cd07377">
    <property type="entry name" value="WHTH_GntR"/>
    <property type="match status" value="1"/>
</dbReference>
<dbReference type="RefSeq" id="WP_274372556.1">
    <property type="nucleotide sequence ID" value="NZ_CP072943.1"/>
</dbReference>
<dbReference type="InterPro" id="IPR011711">
    <property type="entry name" value="GntR_C"/>
</dbReference>
<name>A0A9Q7ANI2_9BACT</name>
<keyword evidence="1" id="KW-0805">Transcription regulation</keyword>
<evidence type="ECO:0000259" key="4">
    <source>
        <dbReference type="PROSITE" id="PS50949"/>
    </source>
</evidence>
<dbReference type="EMBL" id="CP072943">
    <property type="protein sequence ID" value="QTX31401.1"/>
    <property type="molecule type" value="Genomic_DNA"/>
</dbReference>
<feature type="domain" description="HTH gntR-type" evidence="4">
    <location>
        <begin position="40"/>
        <end position="107"/>
    </location>
</feature>
<organism evidence="5 6">
    <name type="scientific">Aminithiophilus ramosus</name>
    <dbReference type="NCBI Taxonomy" id="3029084"/>
    <lineage>
        <taxon>Bacteria</taxon>
        <taxon>Thermotogati</taxon>
        <taxon>Synergistota</taxon>
        <taxon>Synergistia</taxon>
        <taxon>Synergistales</taxon>
        <taxon>Aminithiophilaceae</taxon>
        <taxon>Aminithiophilus</taxon>
    </lineage>
</organism>
<evidence type="ECO:0000313" key="6">
    <source>
        <dbReference type="Proteomes" id="UP000671879"/>
    </source>
</evidence>
<dbReference type="GO" id="GO:0003677">
    <property type="term" value="F:DNA binding"/>
    <property type="evidence" value="ECO:0007669"/>
    <property type="project" value="UniProtKB-KW"/>
</dbReference>
<evidence type="ECO:0000256" key="3">
    <source>
        <dbReference type="ARBA" id="ARBA00023163"/>
    </source>
</evidence>
<dbReference type="InterPro" id="IPR000524">
    <property type="entry name" value="Tscrpt_reg_HTH_GntR"/>
</dbReference>
<dbReference type="KEGG" id="aram:KAR29_08405"/>
<dbReference type="AlphaFoldDB" id="A0A9Q7ANI2"/>
<dbReference type="PANTHER" id="PTHR43537">
    <property type="entry name" value="TRANSCRIPTIONAL REGULATOR, GNTR FAMILY"/>
    <property type="match status" value="1"/>
</dbReference>
<dbReference type="Pfam" id="PF00392">
    <property type="entry name" value="GntR"/>
    <property type="match status" value="1"/>
</dbReference>
<dbReference type="SUPFAM" id="SSF48008">
    <property type="entry name" value="GntR ligand-binding domain-like"/>
    <property type="match status" value="1"/>
</dbReference>
<evidence type="ECO:0000313" key="5">
    <source>
        <dbReference type="EMBL" id="QTX31401.1"/>
    </source>
</evidence>
<dbReference type="Gene3D" id="1.10.10.10">
    <property type="entry name" value="Winged helix-like DNA-binding domain superfamily/Winged helix DNA-binding domain"/>
    <property type="match status" value="1"/>
</dbReference>
<dbReference type="Gene3D" id="1.20.120.530">
    <property type="entry name" value="GntR ligand-binding domain-like"/>
    <property type="match status" value="1"/>
</dbReference>
<reference evidence="6" key="1">
    <citation type="submission" date="2021-04" db="EMBL/GenBank/DDBJ databases">
        <title>A novel Synergistetes isolate from a pyrite-forming mixed culture.</title>
        <authorList>
            <person name="Bunk B."/>
            <person name="Sproer C."/>
            <person name="Spring S."/>
            <person name="Pester M."/>
        </authorList>
    </citation>
    <scope>NUCLEOTIDE SEQUENCE [LARGE SCALE GENOMIC DNA]</scope>
    <source>
        <strain evidence="6">J.5.4.2-T.3.5.2</strain>
    </source>
</reference>
<dbReference type="Proteomes" id="UP000671879">
    <property type="component" value="Chromosome"/>
</dbReference>
<evidence type="ECO:0000256" key="2">
    <source>
        <dbReference type="ARBA" id="ARBA00023125"/>
    </source>
</evidence>
<dbReference type="PANTHER" id="PTHR43537:SF39">
    <property type="entry name" value="HTH-TYPE TRANSCRIPTIONAL REGULATOR MCBR"/>
    <property type="match status" value="1"/>
</dbReference>
<keyword evidence="6" id="KW-1185">Reference proteome</keyword>
<evidence type="ECO:0000256" key="1">
    <source>
        <dbReference type="ARBA" id="ARBA00023015"/>
    </source>
</evidence>
<proteinExistence type="predicted"/>
<dbReference type="SMART" id="SM00895">
    <property type="entry name" value="FCD"/>
    <property type="match status" value="1"/>
</dbReference>
<accession>A0A9Q7ANI2</accession>
<keyword evidence="3" id="KW-0804">Transcription</keyword>
<dbReference type="GO" id="GO:0003700">
    <property type="term" value="F:DNA-binding transcription factor activity"/>
    <property type="evidence" value="ECO:0007669"/>
    <property type="project" value="InterPro"/>
</dbReference>
<keyword evidence="2" id="KW-0238">DNA-binding</keyword>
<dbReference type="SMART" id="SM00345">
    <property type="entry name" value="HTH_GNTR"/>
    <property type="match status" value="1"/>
</dbReference>
<dbReference type="InterPro" id="IPR036388">
    <property type="entry name" value="WH-like_DNA-bd_sf"/>
</dbReference>
<protein>
    <submittedName>
        <fullName evidence="5">GntR family transcriptional regulator</fullName>
    </submittedName>
</protein>
<dbReference type="Pfam" id="PF07729">
    <property type="entry name" value="FCD"/>
    <property type="match status" value="1"/>
</dbReference>
<sequence length="275" mass="31297">MKTEEAKEGLKAGDVDPKVIRPALARREASRPDIQEFAKTSLAGLVADRIRSDIYSGRYLPGQKLIVRELSEAMGISHTPVKDALTRLIAEGYVESSPRKSMVVRRFTNDDLIENLGVRLMCEVFYAREVIGGAGEDGELIGDLLQAWEGMNRVLSDPDRLDYEAWVREEAYFHQRYMSVCRNSKLVSVYQDLDSNKFTFFAYLNNNQMPLTRKNFELNQVEHREIIDALAALDERRFVRAVKTHVIRACEDYAIDASSRGKIEHMKALAESFGN</sequence>
<dbReference type="PROSITE" id="PS50949">
    <property type="entry name" value="HTH_GNTR"/>
    <property type="match status" value="1"/>
</dbReference>
<gene>
    <name evidence="5" type="ORF">KAR29_08405</name>
</gene>
<dbReference type="InterPro" id="IPR036390">
    <property type="entry name" value="WH_DNA-bd_sf"/>
</dbReference>
<dbReference type="InterPro" id="IPR008920">
    <property type="entry name" value="TF_FadR/GntR_C"/>
</dbReference>
<dbReference type="SUPFAM" id="SSF46785">
    <property type="entry name" value="Winged helix' DNA-binding domain"/>
    <property type="match status" value="1"/>
</dbReference>